<dbReference type="RefSeq" id="XP_014676644.1">
    <property type="nucleotide sequence ID" value="XM_014821158.1"/>
</dbReference>
<dbReference type="InterPro" id="IPR000971">
    <property type="entry name" value="Globin"/>
</dbReference>
<organism evidence="8 9">
    <name type="scientific">Priapulus caudatus</name>
    <name type="common">Priapulid worm</name>
    <dbReference type="NCBI Taxonomy" id="37621"/>
    <lineage>
        <taxon>Eukaryota</taxon>
        <taxon>Metazoa</taxon>
        <taxon>Ecdysozoa</taxon>
        <taxon>Scalidophora</taxon>
        <taxon>Priapulida</taxon>
        <taxon>Priapulimorpha</taxon>
        <taxon>Priapulimorphida</taxon>
        <taxon>Priapulidae</taxon>
        <taxon>Priapulus</taxon>
    </lineage>
</organism>
<name>A0ABM1EWS3_PRICU</name>
<dbReference type="Gene3D" id="1.10.490.10">
    <property type="entry name" value="Globins"/>
    <property type="match status" value="1"/>
</dbReference>
<dbReference type="PANTHER" id="PTHR46458">
    <property type="entry name" value="BLR2807 PROTEIN"/>
    <property type="match status" value="1"/>
</dbReference>
<comment type="similarity">
    <text evidence="6">Belongs to the globin family.</text>
</comment>
<dbReference type="Proteomes" id="UP000695022">
    <property type="component" value="Unplaced"/>
</dbReference>
<evidence type="ECO:0000256" key="4">
    <source>
        <dbReference type="ARBA" id="ARBA00022723"/>
    </source>
</evidence>
<keyword evidence="8" id="KW-1185">Reference proteome</keyword>
<dbReference type="PROSITE" id="PS01033">
    <property type="entry name" value="GLOBIN"/>
    <property type="match status" value="1"/>
</dbReference>
<keyword evidence="2 6" id="KW-0349">Heme</keyword>
<evidence type="ECO:0000259" key="7">
    <source>
        <dbReference type="PROSITE" id="PS01033"/>
    </source>
</evidence>
<dbReference type="Pfam" id="PF00042">
    <property type="entry name" value="Globin"/>
    <property type="match status" value="1"/>
</dbReference>
<evidence type="ECO:0000313" key="9">
    <source>
        <dbReference type="RefSeq" id="XP_014676644.1"/>
    </source>
</evidence>
<dbReference type="InterPro" id="IPR012292">
    <property type="entry name" value="Globin/Proto"/>
</dbReference>
<evidence type="ECO:0000256" key="6">
    <source>
        <dbReference type="RuleBase" id="RU000356"/>
    </source>
</evidence>
<sequence>MGGGCSVVATSGGRPDIELTEREKALIRRSWKLLCEDSMTMIGGEIFLKIFELNNEVKALFPFRDVTGEALKHDPDFKGHASRFMQALGAAVDNLDNLRHSLEPLLSALGKTHTRYTDRGFTPAFFDEFTASILHVWRERLGRKFTPEVRAAWLAMVSFIATAMKDGYRKVRWARVEEGNERRGSATGPVDRHKFDEEILKLMAEKETK</sequence>
<keyword evidence="3 6" id="KW-0561">Oxygen transport</keyword>
<reference evidence="9" key="1">
    <citation type="submission" date="2025-08" db="UniProtKB">
        <authorList>
            <consortium name="RefSeq"/>
        </authorList>
    </citation>
    <scope>IDENTIFICATION</scope>
</reference>
<dbReference type="InterPro" id="IPR050532">
    <property type="entry name" value="Globin-like_OT"/>
</dbReference>
<protein>
    <submittedName>
        <fullName evidence="9">Neuroglobin-like</fullName>
    </submittedName>
</protein>
<dbReference type="CDD" id="cd01040">
    <property type="entry name" value="Mb-like"/>
    <property type="match status" value="1"/>
</dbReference>
<evidence type="ECO:0000256" key="2">
    <source>
        <dbReference type="ARBA" id="ARBA00022617"/>
    </source>
</evidence>
<evidence type="ECO:0000256" key="1">
    <source>
        <dbReference type="ARBA" id="ARBA00022448"/>
    </source>
</evidence>
<feature type="domain" description="Globin" evidence="7">
    <location>
        <begin position="18"/>
        <end position="169"/>
    </location>
</feature>
<accession>A0ABM1EWS3</accession>
<dbReference type="GeneID" id="106816532"/>
<dbReference type="InterPro" id="IPR009050">
    <property type="entry name" value="Globin-like_sf"/>
</dbReference>
<evidence type="ECO:0000256" key="5">
    <source>
        <dbReference type="ARBA" id="ARBA00023004"/>
    </source>
</evidence>
<keyword evidence="1 6" id="KW-0813">Transport</keyword>
<gene>
    <name evidence="9" type="primary">LOC106816532</name>
</gene>
<keyword evidence="5" id="KW-0408">Iron</keyword>
<evidence type="ECO:0000313" key="8">
    <source>
        <dbReference type="Proteomes" id="UP000695022"/>
    </source>
</evidence>
<dbReference type="InterPro" id="IPR044399">
    <property type="entry name" value="Mb-like_M"/>
</dbReference>
<keyword evidence="4" id="KW-0479">Metal-binding</keyword>
<dbReference type="PANTHER" id="PTHR46458:SF1">
    <property type="entry name" value="GEO09476P1"/>
    <property type="match status" value="1"/>
</dbReference>
<dbReference type="SUPFAM" id="SSF46458">
    <property type="entry name" value="Globin-like"/>
    <property type="match status" value="1"/>
</dbReference>
<proteinExistence type="inferred from homology"/>
<evidence type="ECO:0000256" key="3">
    <source>
        <dbReference type="ARBA" id="ARBA00022621"/>
    </source>
</evidence>